<dbReference type="OrthoDB" id="9808281at2"/>
<sequence length="257" mass="29519">MYSQLFCGTLETSIPDLNRKKGDDFLIKIYKIELSKYQELASSTITVLSDSERSRADRYHFVKDKNRFIICRTLLKFLLAEHIGLDVNKIIIDIDSNKKPYLSSHPSVFFNVSHSGDYAVIAIAKCPVGVDVEYVNKDFEYEEILPTVFNQLEIDKIQNSINKHHTFYTYWTRKEAIVKAIGKGIDDDLIKLSVTEGLHSVPRALVGNFEKINVFSFNINQDYVGALAITEDIHDFEKIIFYPLPTSDKLKSLLLKR</sequence>
<dbReference type="InterPro" id="IPR008278">
    <property type="entry name" value="4-PPantetheinyl_Trfase_dom"/>
</dbReference>
<dbReference type="GO" id="GO:0005829">
    <property type="term" value="C:cytosol"/>
    <property type="evidence" value="ECO:0007669"/>
    <property type="project" value="TreeGrafter"/>
</dbReference>
<dbReference type="InterPro" id="IPR055066">
    <property type="entry name" value="AASDHPPT_N"/>
</dbReference>
<dbReference type="EMBL" id="QLLQ01000005">
    <property type="protein sequence ID" value="RAJ24748.1"/>
    <property type="molecule type" value="Genomic_DNA"/>
</dbReference>
<dbReference type="InterPro" id="IPR037143">
    <property type="entry name" value="4-PPantetheinyl_Trfase_dom_sf"/>
</dbReference>
<dbReference type="PANTHER" id="PTHR12215:SF10">
    <property type="entry name" value="L-AMINOADIPATE-SEMIALDEHYDE DEHYDROGENASE-PHOSPHOPANTETHEINYL TRANSFERASE"/>
    <property type="match status" value="1"/>
</dbReference>
<dbReference type="GO" id="GO:0000287">
    <property type="term" value="F:magnesium ion binding"/>
    <property type="evidence" value="ECO:0007669"/>
    <property type="project" value="InterPro"/>
</dbReference>
<dbReference type="GO" id="GO:0008897">
    <property type="term" value="F:holo-[acyl-carrier-protein] synthase activity"/>
    <property type="evidence" value="ECO:0007669"/>
    <property type="project" value="InterPro"/>
</dbReference>
<feature type="domain" description="4'-phosphopantetheinyl transferase" evidence="3">
    <location>
        <begin position="127"/>
        <end position="226"/>
    </location>
</feature>
<dbReference type="RefSeq" id="WP_083993950.1">
    <property type="nucleotide sequence ID" value="NZ_LZRN01000027.1"/>
</dbReference>
<dbReference type="AlphaFoldDB" id="A0A1A7R0A6"/>
<name>A0A1A7R0A6_9FLAO</name>
<gene>
    <name evidence="5" type="ORF">LX77_01744</name>
</gene>
<keyword evidence="6" id="KW-1185">Reference proteome</keyword>
<dbReference type="Pfam" id="PF01648">
    <property type="entry name" value="ACPS"/>
    <property type="match status" value="1"/>
</dbReference>
<feature type="domain" description="4'-phosphopantetheinyl transferase N-terminal" evidence="4">
    <location>
        <begin position="43"/>
        <end position="122"/>
    </location>
</feature>
<dbReference type="STRING" id="49280.A9996_12515"/>
<evidence type="ECO:0000259" key="4">
    <source>
        <dbReference type="Pfam" id="PF22624"/>
    </source>
</evidence>
<reference evidence="5 6" key="1">
    <citation type="submission" date="2018-06" db="EMBL/GenBank/DDBJ databases">
        <title>Genomic Encyclopedia of Archaeal and Bacterial Type Strains, Phase II (KMG-II): from individual species to whole genera.</title>
        <authorList>
            <person name="Goeker M."/>
        </authorList>
    </citation>
    <scope>NUCLEOTIDE SEQUENCE [LARGE SCALE GENOMIC DNA]</scope>
    <source>
        <strain evidence="5 6">DSM 12408</strain>
    </source>
</reference>
<evidence type="ECO:0000313" key="6">
    <source>
        <dbReference type="Proteomes" id="UP000248987"/>
    </source>
</evidence>
<protein>
    <submittedName>
        <fullName evidence="5">4'-phosphopantetheinyl transferase</fullName>
    </submittedName>
</protein>
<comment type="caution">
    <text evidence="5">The sequence shown here is derived from an EMBL/GenBank/DDBJ whole genome shotgun (WGS) entry which is preliminary data.</text>
</comment>
<dbReference type="GO" id="GO:0019878">
    <property type="term" value="P:lysine biosynthetic process via aminoadipic acid"/>
    <property type="evidence" value="ECO:0007669"/>
    <property type="project" value="TreeGrafter"/>
</dbReference>
<evidence type="ECO:0000313" key="5">
    <source>
        <dbReference type="EMBL" id="RAJ24748.1"/>
    </source>
</evidence>
<comment type="similarity">
    <text evidence="1">Belongs to the P-Pant transferase superfamily. Gsp/Sfp/HetI/AcpT family.</text>
</comment>
<dbReference type="Proteomes" id="UP000248987">
    <property type="component" value="Unassembled WGS sequence"/>
</dbReference>
<dbReference type="PANTHER" id="PTHR12215">
    <property type="entry name" value="PHOSPHOPANTETHEINE TRANSFERASE"/>
    <property type="match status" value="1"/>
</dbReference>
<proteinExistence type="inferred from homology"/>
<dbReference type="SUPFAM" id="SSF56214">
    <property type="entry name" value="4'-phosphopantetheinyl transferase"/>
    <property type="match status" value="2"/>
</dbReference>
<dbReference type="Pfam" id="PF22624">
    <property type="entry name" value="AASDHPPT_N"/>
    <property type="match status" value="1"/>
</dbReference>
<keyword evidence="2 5" id="KW-0808">Transferase</keyword>
<evidence type="ECO:0000256" key="1">
    <source>
        <dbReference type="ARBA" id="ARBA00010990"/>
    </source>
</evidence>
<accession>A0A1A7R0A6</accession>
<organism evidence="5 6">
    <name type="scientific">Gelidibacter algens</name>
    <dbReference type="NCBI Taxonomy" id="49280"/>
    <lineage>
        <taxon>Bacteria</taxon>
        <taxon>Pseudomonadati</taxon>
        <taxon>Bacteroidota</taxon>
        <taxon>Flavobacteriia</taxon>
        <taxon>Flavobacteriales</taxon>
        <taxon>Flavobacteriaceae</taxon>
        <taxon>Gelidibacter</taxon>
    </lineage>
</organism>
<dbReference type="Gene3D" id="3.90.470.20">
    <property type="entry name" value="4'-phosphopantetheinyl transferase domain"/>
    <property type="match status" value="2"/>
</dbReference>
<evidence type="ECO:0000256" key="2">
    <source>
        <dbReference type="ARBA" id="ARBA00022679"/>
    </source>
</evidence>
<dbReference type="InterPro" id="IPR050559">
    <property type="entry name" value="P-Pant_transferase_sf"/>
</dbReference>
<evidence type="ECO:0000259" key="3">
    <source>
        <dbReference type="Pfam" id="PF01648"/>
    </source>
</evidence>